<evidence type="ECO:0000256" key="1">
    <source>
        <dbReference type="ARBA" id="ARBA00023121"/>
    </source>
</evidence>
<dbReference type="NCBIfam" id="TIGR00762">
    <property type="entry name" value="DegV"/>
    <property type="match status" value="1"/>
</dbReference>
<evidence type="ECO:0000313" key="2">
    <source>
        <dbReference type="EMBL" id="MPQ44140.1"/>
    </source>
</evidence>
<dbReference type="InterPro" id="IPR003797">
    <property type="entry name" value="DegV"/>
</dbReference>
<dbReference type="AlphaFoldDB" id="A0A6I1MME1"/>
<gene>
    <name evidence="2" type="ORF">GBZ86_10240</name>
</gene>
<evidence type="ECO:0000313" key="3">
    <source>
        <dbReference type="Proteomes" id="UP000430345"/>
    </source>
</evidence>
<dbReference type="OrthoDB" id="9780216at2"/>
<dbReference type="RefSeq" id="WP_152890354.1">
    <property type="nucleotide sequence ID" value="NZ_WHJC01000159.1"/>
</dbReference>
<protein>
    <submittedName>
        <fullName evidence="2">DegV family EDD domain-containing protein</fullName>
    </submittedName>
</protein>
<dbReference type="EMBL" id="WHJC01000159">
    <property type="protein sequence ID" value="MPQ44140.1"/>
    <property type="molecule type" value="Genomic_DNA"/>
</dbReference>
<reference evidence="2 3" key="1">
    <citation type="submission" date="2019-10" db="EMBL/GenBank/DDBJ databases">
        <title>The Genome Sequence of Clostridium tarantellae Isolated from Fish Brain.</title>
        <authorList>
            <person name="Bano L."/>
            <person name="Kiel M."/>
            <person name="Sales G."/>
            <person name="Doxey A.C."/>
            <person name="Mansfield M.J."/>
            <person name="Schiavone M."/>
            <person name="Rossetto O."/>
            <person name="Pirazzini M."/>
            <person name="Dobrindt U."/>
            <person name="Montecucco C."/>
        </authorList>
    </citation>
    <scope>NUCLEOTIDE SEQUENCE [LARGE SCALE GENOMIC DNA]</scope>
    <source>
        <strain evidence="2 3">DSM 3997</strain>
    </source>
</reference>
<comment type="caution">
    <text evidence="2">The sequence shown here is derived from an EMBL/GenBank/DDBJ whole genome shotgun (WGS) entry which is preliminary data.</text>
</comment>
<dbReference type="Gene3D" id="3.40.50.10170">
    <property type="match status" value="1"/>
</dbReference>
<proteinExistence type="predicted"/>
<organism evidence="2 3">
    <name type="scientific">Clostridium tarantellae</name>
    <dbReference type="NCBI Taxonomy" id="39493"/>
    <lineage>
        <taxon>Bacteria</taxon>
        <taxon>Bacillati</taxon>
        <taxon>Bacillota</taxon>
        <taxon>Clostridia</taxon>
        <taxon>Eubacteriales</taxon>
        <taxon>Clostridiaceae</taxon>
        <taxon>Clostridium</taxon>
    </lineage>
</organism>
<dbReference type="PROSITE" id="PS51482">
    <property type="entry name" value="DEGV"/>
    <property type="match status" value="1"/>
</dbReference>
<name>A0A6I1MME1_9CLOT</name>
<dbReference type="SUPFAM" id="SSF82549">
    <property type="entry name" value="DAK1/DegV-like"/>
    <property type="match status" value="1"/>
</dbReference>
<dbReference type="GO" id="GO:0008289">
    <property type="term" value="F:lipid binding"/>
    <property type="evidence" value="ECO:0007669"/>
    <property type="project" value="UniProtKB-KW"/>
</dbReference>
<dbReference type="InterPro" id="IPR050270">
    <property type="entry name" value="DegV_domain_contain"/>
</dbReference>
<dbReference type="PANTHER" id="PTHR33434:SF2">
    <property type="entry name" value="FATTY ACID-BINDING PROTEIN TM_1468"/>
    <property type="match status" value="1"/>
</dbReference>
<keyword evidence="1" id="KW-0446">Lipid-binding</keyword>
<dbReference type="Gene3D" id="3.30.1180.10">
    <property type="match status" value="1"/>
</dbReference>
<dbReference type="PANTHER" id="PTHR33434">
    <property type="entry name" value="DEGV DOMAIN-CONTAINING PROTEIN DR_1986-RELATED"/>
    <property type="match status" value="1"/>
</dbReference>
<keyword evidence="3" id="KW-1185">Reference proteome</keyword>
<dbReference type="Pfam" id="PF02645">
    <property type="entry name" value="DegV"/>
    <property type="match status" value="1"/>
</dbReference>
<dbReference type="InterPro" id="IPR043168">
    <property type="entry name" value="DegV_C"/>
</dbReference>
<accession>A0A6I1MME1</accession>
<dbReference type="Proteomes" id="UP000430345">
    <property type="component" value="Unassembled WGS sequence"/>
</dbReference>
<sequence length="285" mass="31321">MGVKVLTDSTAYIPDSLLKKYDISVISLNITLANNSIKEVHISNEEFYELMKKNNKFPKSSQPSLDEITNKFEKNLKNGDDVVAVFISSEMSGTFSSAHLIKEVLLEKYPERKIAIIDSRSNCMQMGLAVLEAAEKAMYGASLEEVVNVCEDIKTKSKFLFTPETLDYLKMGGRIGSAGALVGKVLKIVPILTVLDGKTSVLEKVRTKSKAIEKILSIFLQDLKEKGLGKVIVHHINCEEEGIKLAERIKEKIDINTTVEVISIGPVIGAHVGPGAIGIAYHTKK</sequence>